<keyword evidence="3" id="KW-1185">Reference proteome</keyword>
<comment type="caution">
    <text evidence="2">The sequence shown here is derived from an EMBL/GenBank/DDBJ whole genome shotgun (WGS) entry which is preliminary data.</text>
</comment>
<evidence type="ECO:0000313" key="3">
    <source>
        <dbReference type="Proteomes" id="UP000770785"/>
    </source>
</evidence>
<dbReference type="Proteomes" id="UP000770785">
    <property type="component" value="Unassembled WGS sequence"/>
</dbReference>
<reference evidence="2 3" key="1">
    <citation type="submission" date="2020-03" db="EMBL/GenBank/DDBJ databases">
        <title>Genomic Encyclopedia of Type Strains, Phase IV (KMG-IV): sequencing the most valuable type-strain genomes for metagenomic binning, comparative biology and taxonomic classification.</title>
        <authorList>
            <person name="Goeker M."/>
        </authorList>
    </citation>
    <scope>NUCLEOTIDE SEQUENCE [LARGE SCALE GENOMIC DNA]</scope>
    <source>
        <strain evidence="2 3">DSM 105096</strain>
    </source>
</reference>
<keyword evidence="2" id="KW-0449">Lipoprotein</keyword>
<accession>A0ABX0XC99</accession>
<feature type="coiled-coil region" evidence="1">
    <location>
        <begin position="38"/>
        <end position="149"/>
    </location>
</feature>
<dbReference type="EMBL" id="JAATJH010000003">
    <property type="protein sequence ID" value="NJC26563.1"/>
    <property type="molecule type" value="Genomic_DNA"/>
</dbReference>
<dbReference type="RefSeq" id="WP_168037335.1">
    <property type="nucleotide sequence ID" value="NZ_JAATJH010000003.1"/>
</dbReference>
<proteinExistence type="predicted"/>
<sequence>MNKKNLTIIAVILGLLFLASLIWGITRNSAATEYEADNLTMSAEVDQLEILRARLESQVDSIGEVYEAAAADNIELKGQLSTAQQTTKNALADMRRAQKKSTNDTDVAYQMRLQIEDLINARAMIETNLAELETENQTLRKENVTLRRDLSETKTIAYQAQKTADNMETMNRSMASEIEALSLGNFKATAMQVDLLRGSSGTKVTANASRARRVNVSFDLSDVPEKYLGVRPIYLVMTDQSGTPVMSENPVRAKATVNGAKMDLIALEGRDVNIERSQRLSFTHELDDKLEAGIYRAQIFTDIGFLGAASVNLR</sequence>
<evidence type="ECO:0000313" key="2">
    <source>
        <dbReference type="EMBL" id="NJC26563.1"/>
    </source>
</evidence>
<evidence type="ECO:0000256" key="1">
    <source>
        <dbReference type="SAM" id="Coils"/>
    </source>
</evidence>
<organism evidence="2 3">
    <name type="scientific">Neolewinella antarctica</name>
    <dbReference type="NCBI Taxonomy" id="442734"/>
    <lineage>
        <taxon>Bacteria</taxon>
        <taxon>Pseudomonadati</taxon>
        <taxon>Bacteroidota</taxon>
        <taxon>Saprospiria</taxon>
        <taxon>Saprospirales</taxon>
        <taxon>Lewinellaceae</taxon>
        <taxon>Neolewinella</taxon>
    </lineage>
</organism>
<keyword evidence="1" id="KW-0175">Coiled coil</keyword>
<name>A0ABX0XC99_9BACT</name>
<gene>
    <name evidence="2" type="ORF">GGR27_002073</name>
</gene>
<protein>
    <submittedName>
        <fullName evidence="2">Outer membrane murein-binding lipoprotein Lpp</fullName>
    </submittedName>
</protein>